<dbReference type="EMBL" id="CAXDID020000026">
    <property type="protein sequence ID" value="CAL5990778.1"/>
    <property type="molecule type" value="Genomic_DNA"/>
</dbReference>
<dbReference type="Proteomes" id="UP001642409">
    <property type="component" value="Unassembled WGS sequence"/>
</dbReference>
<reference evidence="1 2" key="1">
    <citation type="submission" date="2024-07" db="EMBL/GenBank/DDBJ databases">
        <authorList>
            <person name="Akdeniz Z."/>
        </authorList>
    </citation>
    <scope>NUCLEOTIDE SEQUENCE [LARGE SCALE GENOMIC DNA]</scope>
</reference>
<accession>A0ABP1HBQ0</accession>
<gene>
    <name evidence="1" type="ORF">HINF_LOCUS11610</name>
</gene>
<keyword evidence="2" id="KW-1185">Reference proteome</keyword>
<sequence>MFIFSFITALKNSSGLFIILLINILNKIRCWFPENNCKQLIRASTQQTVHCEVKQLTLEFIVSQYSALQTAIIYSNVISASSFPFQTTNAMKANAISVKLVKSQCRSNAFQQI</sequence>
<evidence type="ECO:0000313" key="1">
    <source>
        <dbReference type="EMBL" id="CAL5990778.1"/>
    </source>
</evidence>
<evidence type="ECO:0000313" key="2">
    <source>
        <dbReference type="Proteomes" id="UP001642409"/>
    </source>
</evidence>
<name>A0ABP1HBQ0_9EUKA</name>
<proteinExistence type="predicted"/>
<comment type="caution">
    <text evidence="1">The sequence shown here is derived from an EMBL/GenBank/DDBJ whole genome shotgun (WGS) entry which is preliminary data.</text>
</comment>
<protein>
    <submittedName>
        <fullName evidence="1">Hypothetical_protein</fullName>
    </submittedName>
</protein>
<organism evidence="1 2">
    <name type="scientific">Hexamita inflata</name>
    <dbReference type="NCBI Taxonomy" id="28002"/>
    <lineage>
        <taxon>Eukaryota</taxon>
        <taxon>Metamonada</taxon>
        <taxon>Diplomonadida</taxon>
        <taxon>Hexamitidae</taxon>
        <taxon>Hexamitinae</taxon>
        <taxon>Hexamita</taxon>
    </lineage>
</organism>